<keyword evidence="2" id="KW-0732">Signal</keyword>
<dbReference type="EMBL" id="CAKLPZ010000001">
    <property type="protein sequence ID" value="CAH1000322.1"/>
    <property type="molecule type" value="Genomic_DNA"/>
</dbReference>
<keyword evidence="4" id="KW-1185">Reference proteome</keyword>
<dbReference type="RefSeq" id="WP_238750374.1">
    <property type="nucleotide sequence ID" value="NZ_CAKLPZ010000001.1"/>
</dbReference>
<proteinExistence type="predicted"/>
<reference evidence="3" key="1">
    <citation type="submission" date="2021-12" db="EMBL/GenBank/DDBJ databases">
        <authorList>
            <person name="Rodrigo-Torres L."/>
            <person name="Arahal R. D."/>
            <person name="Lucena T."/>
        </authorList>
    </citation>
    <scope>NUCLEOTIDE SEQUENCE</scope>
    <source>
        <strain evidence="3">CECT 8419</strain>
    </source>
</reference>
<evidence type="ECO:0000313" key="4">
    <source>
        <dbReference type="Proteomes" id="UP000837803"/>
    </source>
</evidence>
<comment type="caution">
    <text evidence="3">The sequence shown here is derived from an EMBL/GenBank/DDBJ whole genome shotgun (WGS) entry which is preliminary data.</text>
</comment>
<evidence type="ECO:0000256" key="2">
    <source>
        <dbReference type="SAM" id="SignalP"/>
    </source>
</evidence>
<sequence length="1566" mass="171681">MRCLFFLLLSLWSGLATGQLATLSPDAPIADFELQLEEYMTASRNTRAKDAYANFTGVFYGGGLDTVQQRRVLTSAIGLANLKLLADKGMANYLDLHSQLAGTEEEKTKLFAEFHTMLEQALAAPEVSAAAINKALLTAESYLRTARLDQREGVHGWKVAGGKPHFVYDAAPILRIDTVQQLLASTTGDSIIIQETKLIVDLGTGKVTGKGGRTDWQRVGLPSDIFVRLVDYHFDVDRQLITSDSAQFQYPAYFGDRILYGSFKDRLQSGGPRPAGDIPEFVSTNGRVLVDQVGEGMSLEGQFELRAARVYVLNGEGRKAVVTLNINDARDERKVRGLGDQFVVQPGSRITGQKIDMTVFFGQDSLYHPSISVDVNVPERSVELNRSKSSAAAAPFYHSGNHFNIDATNITVYLAQDSAVVGRRTASFQEKGDVVFESEDYFSTQEYARIKALAGFHPLEVIYRYRTALYPPSDTIGIEGLAQNFRADLTGRDIESVIYDLQDRGFLTYEPETGKIAVKHKLNHFVLSQRQAKDYDNLRIVSSTPAENAFIDLQKGTIRVMAAQPIQLNRKKKIAIRPSNEIINIVGDRNLDFGGTVYAGNTIVTADSFHLKYAPYYITFDSADIDVFLPEGGKVDKDVQLLSTASRIEDVRGYILLDAPKNKSGAEDIGYFPSIQTRGPSYVYYDQGDTSSLYSRDSFYFELANLSINNLDSLTENNLALEGELVSGGIFGRIKQTLRVQEDGSLGFVGDTDSTGQAAYGDRGTYSGQLSLTNEGLSGSGKLNYLEAEIESSEITFGVDSTTTTTETFRLKRSVTAQREVPTVVGERVNVTFRPYGDSLIVSPVEGFPFQLFEENDHVFRGTLVLTPTALQGTGTLDWSKASISSEALSFGADQVMADTSTVRIKSVQDTANIALRTTNVNSTIDFATGKATFSNNGNELATELPYIEFLTSANEFEWDLKEGNIVFSTQDGKDRFTSSNVDQDSLTFTAQTAVYDNLASQLEVGGVPFVISADAKIIPGDGQLVVQPGGRVAQLTNAQIVADTLSEYHVINRATVDIAGRKEYTASGFYEYNVGPHTQEFELQNIVGTRIGKGSRSEKATATRAEGEIAEETTFYIDDKTRFFGTISLDAGSPVLGFDGYARIESDNLPSAEWFAVQSEGDKTNLVLNTEGAVGRDAKPLHTGFYLSKPERQIYPSLVQSLQRRVDHPILNASGVFMYDEDNDAFRFGDSTRVQDPSATAGNLMVYDQTSGKVTGDGLLGIGGRLKYISMKSYGTIAMELPEQFAPPEIEVAEVEDADEVADDDDTTAESTEGETLTDNMFLLEEETEPAPTADTEDAQADAAELARLQAINRYPPTEVEAMTAIDLILPTRLTQIMATDIVSGGYSAPQLAINTKIPFATSGLEALFPAGPQREAAIAGLQADAVDLPPSINQHTFLFTDVAMRWNSDYQSWVSTQVSNGLASVAGQAVSRRIQSYLEVKMTTGGEDRLYLYIKSPSETYYFFGFKDGILNVVSNNNTFMNTLREMKAKELVLEMDDGQTYEILEVTPGTAATFLRRVEEAFQ</sequence>
<dbReference type="Proteomes" id="UP000837803">
    <property type="component" value="Unassembled WGS sequence"/>
</dbReference>
<feature type="signal peptide" evidence="2">
    <location>
        <begin position="1"/>
        <end position="18"/>
    </location>
</feature>
<name>A0ABN8F5V1_9BACT</name>
<feature type="compositionally biased region" description="Acidic residues" evidence="1">
    <location>
        <begin position="1298"/>
        <end position="1309"/>
    </location>
</feature>
<feature type="region of interest" description="Disordered" evidence="1">
    <location>
        <begin position="1298"/>
        <end position="1317"/>
    </location>
</feature>
<evidence type="ECO:0000313" key="3">
    <source>
        <dbReference type="EMBL" id="CAH1000322.1"/>
    </source>
</evidence>
<accession>A0ABN8F5V1</accession>
<feature type="chain" id="PRO_5045626513" evidence="2">
    <location>
        <begin position="19"/>
        <end position="1566"/>
    </location>
</feature>
<protein>
    <submittedName>
        <fullName evidence="3">Uncharacterized protein</fullName>
    </submittedName>
</protein>
<gene>
    <name evidence="3" type="ORF">LEM8419_01475</name>
</gene>
<organism evidence="3 4">
    <name type="scientific">Neolewinella maritima</name>
    <dbReference type="NCBI Taxonomy" id="1383882"/>
    <lineage>
        <taxon>Bacteria</taxon>
        <taxon>Pseudomonadati</taxon>
        <taxon>Bacteroidota</taxon>
        <taxon>Saprospiria</taxon>
        <taxon>Saprospirales</taxon>
        <taxon>Lewinellaceae</taxon>
        <taxon>Neolewinella</taxon>
    </lineage>
</organism>
<evidence type="ECO:0000256" key="1">
    <source>
        <dbReference type="SAM" id="MobiDB-lite"/>
    </source>
</evidence>